<dbReference type="EMBL" id="JACHMD010000001">
    <property type="protein sequence ID" value="MBB4667092.1"/>
    <property type="molecule type" value="Genomic_DNA"/>
</dbReference>
<protein>
    <submittedName>
        <fullName evidence="1">Uncharacterized protein</fullName>
    </submittedName>
</protein>
<accession>A0A7W7BQQ3</accession>
<gene>
    <name evidence="1" type="ORF">BKA24_001801</name>
</gene>
<name>A0A7W7BQQ3_9MICO</name>
<reference evidence="1 2" key="1">
    <citation type="submission" date="2020-08" db="EMBL/GenBank/DDBJ databases">
        <title>Sequencing the genomes of 1000 actinobacteria strains.</title>
        <authorList>
            <person name="Klenk H.-P."/>
        </authorList>
    </citation>
    <scope>NUCLEOTIDE SEQUENCE [LARGE SCALE GENOMIC DNA]</scope>
    <source>
        <strain evidence="1 2">DSM 24947</strain>
    </source>
</reference>
<comment type="caution">
    <text evidence="1">The sequence shown here is derived from an EMBL/GenBank/DDBJ whole genome shotgun (WGS) entry which is preliminary data.</text>
</comment>
<organism evidence="1 2">
    <name type="scientific">Microbacterium marinum</name>
    <dbReference type="NCBI Taxonomy" id="421115"/>
    <lineage>
        <taxon>Bacteria</taxon>
        <taxon>Bacillati</taxon>
        <taxon>Actinomycetota</taxon>
        <taxon>Actinomycetes</taxon>
        <taxon>Micrococcales</taxon>
        <taxon>Microbacteriaceae</taxon>
        <taxon>Microbacterium</taxon>
    </lineage>
</organism>
<proteinExistence type="predicted"/>
<dbReference type="Proteomes" id="UP000573729">
    <property type="component" value="Unassembled WGS sequence"/>
</dbReference>
<evidence type="ECO:0000313" key="1">
    <source>
        <dbReference type="EMBL" id="MBB4667092.1"/>
    </source>
</evidence>
<evidence type="ECO:0000313" key="2">
    <source>
        <dbReference type="Proteomes" id="UP000573729"/>
    </source>
</evidence>
<keyword evidence="2" id="KW-1185">Reference proteome</keyword>
<dbReference type="RefSeq" id="WP_281385744.1">
    <property type="nucleotide sequence ID" value="NZ_JACHMD010000001.1"/>
</dbReference>
<sequence length="44" mass="4910">MALEGASANLGSESREWVATVERLILEQQRTIARLEGELRAVVR</sequence>
<dbReference type="AlphaFoldDB" id="A0A7W7BQQ3"/>